<dbReference type="Proteomes" id="UP000321051">
    <property type="component" value="Unassembled WGS sequence"/>
</dbReference>
<evidence type="ECO:0000313" key="2">
    <source>
        <dbReference type="Proteomes" id="UP000321051"/>
    </source>
</evidence>
<comment type="caution">
    <text evidence="1">The sequence shown here is derived from an EMBL/GenBank/DDBJ whole genome shotgun (WGS) entry which is preliminary data.</text>
</comment>
<dbReference type="AlphaFoldDB" id="A0A510Y929"/>
<sequence length="66" mass="7672">MAHLTAASPFTLHNKNMTFKNRFVKSARSERVATKAYLPDADIFSLFYMKYGISVIRQRRGYIFPP</sequence>
<organism evidence="1 2">
    <name type="scientific">Marinococcus halophilus</name>
    <dbReference type="NCBI Taxonomy" id="1371"/>
    <lineage>
        <taxon>Bacteria</taxon>
        <taxon>Bacillati</taxon>
        <taxon>Bacillota</taxon>
        <taxon>Bacilli</taxon>
        <taxon>Bacillales</taxon>
        <taxon>Bacillaceae</taxon>
        <taxon>Marinococcus</taxon>
    </lineage>
</organism>
<reference evidence="1 2" key="1">
    <citation type="submission" date="2019-07" db="EMBL/GenBank/DDBJ databases">
        <title>Whole genome shotgun sequence of Marinococcus halophilus NBRC 102359.</title>
        <authorList>
            <person name="Hosoyama A."/>
            <person name="Uohara A."/>
            <person name="Ohji S."/>
            <person name="Ichikawa N."/>
        </authorList>
    </citation>
    <scope>NUCLEOTIDE SEQUENCE [LARGE SCALE GENOMIC DNA]</scope>
    <source>
        <strain evidence="1 2">NBRC 102359</strain>
    </source>
</reference>
<accession>A0A510Y929</accession>
<dbReference type="EMBL" id="BJUN01000009">
    <property type="protein sequence ID" value="GEK58917.1"/>
    <property type="molecule type" value="Genomic_DNA"/>
</dbReference>
<keyword evidence="2" id="KW-1185">Reference proteome</keyword>
<protein>
    <submittedName>
        <fullName evidence="1">Uncharacterized protein</fullName>
    </submittedName>
</protein>
<gene>
    <name evidence="1" type="ORF">MHA01_18220</name>
</gene>
<name>A0A510Y929_MARHA</name>
<evidence type="ECO:0000313" key="1">
    <source>
        <dbReference type="EMBL" id="GEK58917.1"/>
    </source>
</evidence>
<proteinExistence type="predicted"/>